<feature type="region of interest" description="Disordered" evidence="1">
    <location>
        <begin position="83"/>
        <end position="110"/>
    </location>
</feature>
<feature type="region of interest" description="Disordered" evidence="1">
    <location>
        <begin position="47"/>
        <end position="66"/>
    </location>
</feature>
<dbReference type="STRING" id="28573.A0A0U1LPH5"/>
<dbReference type="EMBL" id="CVMT01000001">
    <property type="protein sequence ID" value="CRG84382.1"/>
    <property type="molecule type" value="Genomic_DNA"/>
</dbReference>
<proteinExistence type="predicted"/>
<evidence type="ECO:0000256" key="1">
    <source>
        <dbReference type="SAM" id="MobiDB-lite"/>
    </source>
</evidence>
<feature type="region of interest" description="Disordered" evidence="1">
    <location>
        <begin position="251"/>
        <end position="282"/>
    </location>
</feature>
<protein>
    <submittedName>
        <fullName evidence="2">Uncharacterized protein</fullName>
    </submittedName>
</protein>
<dbReference type="Proteomes" id="UP000054383">
    <property type="component" value="Unassembled WGS sequence"/>
</dbReference>
<dbReference type="OrthoDB" id="3886346at2759"/>
<sequence length="311" mass="34239">MSFHPLDALQCFTSISENVPAWITRVTDLAAHTAKKHAEFSEEYKKLAADSQAQPRRKNSSVHSIRSSSALRIEAAAAAAAALNPQSKREGDGVSIPSDQVSRVSRQRPKVVIRYDHHTQKELEQVVRDIGAARNSIRKGKMSQVMRRPNLTMEMFSRRSRDSLRGPSLPMDSLVRVQAPRETPTQQESSFDFTDKQLEAAQSLCERAAHQFIRSGDCSTQLSTILDKFNLVLNTAREETTRLHAEKAADMGDGMPESETAAASAGFKPIDCGEDGKSPEPGIAAIEVDDSPSDSSVSIDITAFRSNRFRV</sequence>
<gene>
    <name evidence="2" type="ORF">PISL3812_01674</name>
</gene>
<name>A0A0U1LPH5_TALIS</name>
<dbReference type="OMA" id="VCSIHTD"/>
<keyword evidence="3" id="KW-1185">Reference proteome</keyword>
<evidence type="ECO:0000313" key="3">
    <source>
        <dbReference type="Proteomes" id="UP000054383"/>
    </source>
</evidence>
<reference evidence="2 3" key="1">
    <citation type="submission" date="2015-04" db="EMBL/GenBank/DDBJ databases">
        <authorList>
            <person name="Syromyatnikov M.Y."/>
            <person name="Popov V.N."/>
        </authorList>
    </citation>
    <scope>NUCLEOTIDE SEQUENCE [LARGE SCALE GENOMIC DNA]</scope>
    <source>
        <strain evidence="2">WF-38-12</strain>
    </source>
</reference>
<dbReference type="AlphaFoldDB" id="A0A0U1LPH5"/>
<evidence type="ECO:0000313" key="2">
    <source>
        <dbReference type="EMBL" id="CRG84382.1"/>
    </source>
</evidence>
<accession>A0A0U1LPH5</accession>
<organism evidence="2 3">
    <name type="scientific">Talaromyces islandicus</name>
    <name type="common">Penicillium islandicum</name>
    <dbReference type="NCBI Taxonomy" id="28573"/>
    <lineage>
        <taxon>Eukaryota</taxon>
        <taxon>Fungi</taxon>
        <taxon>Dikarya</taxon>
        <taxon>Ascomycota</taxon>
        <taxon>Pezizomycotina</taxon>
        <taxon>Eurotiomycetes</taxon>
        <taxon>Eurotiomycetidae</taxon>
        <taxon>Eurotiales</taxon>
        <taxon>Trichocomaceae</taxon>
        <taxon>Talaromyces</taxon>
        <taxon>Talaromyces sect. Islandici</taxon>
    </lineage>
</organism>